<keyword evidence="3 6" id="KW-1133">Transmembrane helix</keyword>
<dbReference type="InterPro" id="IPR031627">
    <property type="entry name" value="PDZK1IP1/SMIM24"/>
</dbReference>
<feature type="transmembrane region" description="Helical" evidence="6">
    <location>
        <begin position="30"/>
        <end position="50"/>
    </location>
</feature>
<dbReference type="Pfam" id="PF15807">
    <property type="entry name" value="MAP17"/>
    <property type="match status" value="1"/>
</dbReference>
<dbReference type="GeneTree" id="ENSGT00940000154660"/>
<dbReference type="PANTHER" id="PTHR15296">
    <property type="entry name" value="MEMBRANE-ASSOCIATED PROTEIN MAP17"/>
    <property type="match status" value="1"/>
</dbReference>
<dbReference type="OMA" id="ACCQEAR"/>
<keyword evidence="9" id="KW-1185">Reference proteome</keyword>
<dbReference type="Proteomes" id="UP000694421">
    <property type="component" value="Unplaced"/>
</dbReference>
<keyword evidence="7" id="KW-0732">Signal</keyword>
<dbReference type="Ensembl" id="ENSSMRT00000027648.1">
    <property type="protein sequence ID" value="ENSSMRP00000023612.1"/>
    <property type="gene ID" value="ENSSMRG00000018312.1"/>
</dbReference>
<dbReference type="PANTHER" id="PTHR15296:SF1">
    <property type="entry name" value="PDZK1 INTERACTING PROTEIN 1"/>
    <property type="match status" value="1"/>
</dbReference>
<sequence>MNALLRLVFCLLFALEPVNCQRASGNLQPWMKGAIAVTAFLVLAMIAFVVNKFWCQAKDDSIEEKKTSFSLGDAKEELPISNGSQGRYSTTAANFRSEEGPHVYENKVELECGNSSGCHGENTIEVHTTCM</sequence>
<evidence type="ECO:0000256" key="6">
    <source>
        <dbReference type="SAM" id="Phobius"/>
    </source>
</evidence>
<evidence type="ECO:0000256" key="3">
    <source>
        <dbReference type="ARBA" id="ARBA00022989"/>
    </source>
</evidence>
<accession>A0A8D0DZ57</accession>
<evidence type="ECO:0000256" key="5">
    <source>
        <dbReference type="ARBA" id="ARBA00049650"/>
    </source>
</evidence>
<proteinExistence type="inferred from homology"/>
<comment type="similarity">
    <text evidence="5">Belongs to the PDZK1-interacting protein 1/SMIM24 family.</text>
</comment>
<evidence type="ECO:0000313" key="9">
    <source>
        <dbReference type="Proteomes" id="UP000694421"/>
    </source>
</evidence>
<keyword evidence="2 6" id="KW-0812">Transmembrane</keyword>
<evidence type="ECO:0000256" key="2">
    <source>
        <dbReference type="ARBA" id="ARBA00022692"/>
    </source>
</evidence>
<reference evidence="8" key="1">
    <citation type="submission" date="2025-08" db="UniProtKB">
        <authorList>
            <consortium name="Ensembl"/>
        </authorList>
    </citation>
    <scope>IDENTIFICATION</scope>
</reference>
<reference evidence="8" key="2">
    <citation type="submission" date="2025-09" db="UniProtKB">
        <authorList>
            <consortium name="Ensembl"/>
        </authorList>
    </citation>
    <scope>IDENTIFICATION</scope>
</reference>
<organism evidence="8 9">
    <name type="scientific">Salvator merianae</name>
    <name type="common">Argentine black and white tegu</name>
    <name type="synonym">Tupinambis merianae</name>
    <dbReference type="NCBI Taxonomy" id="96440"/>
    <lineage>
        <taxon>Eukaryota</taxon>
        <taxon>Metazoa</taxon>
        <taxon>Chordata</taxon>
        <taxon>Craniata</taxon>
        <taxon>Vertebrata</taxon>
        <taxon>Euteleostomi</taxon>
        <taxon>Lepidosauria</taxon>
        <taxon>Squamata</taxon>
        <taxon>Bifurcata</taxon>
        <taxon>Unidentata</taxon>
        <taxon>Episquamata</taxon>
        <taxon>Laterata</taxon>
        <taxon>Teiioidea</taxon>
        <taxon>Teiidae</taxon>
        <taxon>Salvator</taxon>
    </lineage>
</organism>
<protein>
    <submittedName>
        <fullName evidence="8">PDZK1 interacting protein 1</fullName>
    </submittedName>
</protein>
<evidence type="ECO:0000256" key="4">
    <source>
        <dbReference type="ARBA" id="ARBA00023136"/>
    </source>
</evidence>
<comment type="subcellular location">
    <subcellularLocation>
        <location evidence="1">Membrane</location>
        <topology evidence="1">Single-pass membrane protein</topology>
    </subcellularLocation>
</comment>
<keyword evidence="4 6" id="KW-0472">Membrane</keyword>
<feature type="signal peptide" evidence="7">
    <location>
        <begin position="1"/>
        <end position="20"/>
    </location>
</feature>
<evidence type="ECO:0000256" key="1">
    <source>
        <dbReference type="ARBA" id="ARBA00004167"/>
    </source>
</evidence>
<dbReference type="AlphaFoldDB" id="A0A8D0DZ57"/>
<evidence type="ECO:0000256" key="7">
    <source>
        <dbReference type="SAM" id="SignalP"/>
    </source>
</evidence>
<evidence type="ECO:0000313" key="8">
    <source>
        <dbReference type="Ensembl" id="ENSSMRP00000023612.1"/>
    </source>
</evidence>
<name>A0A8D0DZ57_SALMN</name>
<feature type="chain" id="PRO_5034282015" evidence="7">
    <location>
        <begin position="21"/>
        <end position="131"/>
    </location>
</feature>
<dbReference type="GO" id="GO:0016020">
    <property type="term" value="C:membrane"/>
    <property type="evidence" value="ECO:0007669"/>
    <property type="project" value="UniProtKB-SubCell"/>
</dbReference>